<dbReference type="AlphaFoldDB" id="A0A2M7H210"/>
<comment type="caution">
    <text evidence="2">The sequence shown here is derived from an EMBL/GenBank/DDBJ whole genome shotgun (WGS) entry which is preliminary data.</text>
</comment>
<protein>
    <submittedName>
        <fullName evidence="2">Uncharacterized protein</fullName>
    </submittedName>
</protein>
<reference evidence="2 3" key="1">
    <citation type="submission" date="2017-09" db="EMBL/GenBank/DDBJ databases">
        <title>Depth-based differentiation of microbial function through sediment-hosted aquifers and enrichment of novel symbionts in the deep terrestrial subsurface.</title>
        <authorList>
            <person name="Probst A.J."/>
            <person name="Ladd B."/>
            <person name="Jarett J.K."/>
            <person name="Geller-Mcgrath D.E."/>
            <person name="Sieber C.M."/>
            <person name="Emerson J.B."/>
            <person name="Anantharaman K."/>
            <person name="Thomas B.C."/>
            <person name="Malmstrom R."/>
            <person name="Stieglmeier M."/>
            <person name="Klingl A."/>
            <person name="Woyke T."/>
            <person name="Ryan C.M."/>
            <person name="Banfield J.F."/>
        </authorList>
    </citation>
    <scope>NUCLEOTIDE SEQUENCE [LARGE SCALE GENOMIC DNA]</scope>
    <source>
        <strain evidence="2">CG15_BIG_FIL_POST_REV_8_21_14_020_45_12</strain>
    </source>
</reference>
<keyword evidence="1" id="KW-1133">Transmembrane helix</keyword>
<organism evidence="2 3">
    <name type="scientific">Candidatus Kerfeldbacteria bacterium CG15_BIG_FIL_POST_REV_8_21_14_020_45_12</name>
    <dbReference type="NCBI Taxonomy" id="2014247"/>
    <lineage>
        <taxon>Bacteria</taxon>
        <taxon>Candidatus Kerfeldiibacteriota</taxon>
    </lineage>
</organism>
<sequence>MSTSFLNYAKAHRGVAFNLVFILYVALFQPLLLSGASAVMHEQQINFLLGILLAGLLVVETIALKWKFRAVNDRQGKVSFEKNGAGGIFIIWIGHMLVVTILGMAMLQALGFDVASGAQSTLAGLIVFGLVIRELVLFLFYGASQSGESNKISSHKEFAADVMLTIFACVAYTATWEAIADTTGLSQYHGAELYLQAFVASLVFIILFVPTRFGFLYEELMTVRSERDTRAIILSTLITTAFVIGAMIL</sequence>
<accession>A0A2M7H210</accession>
<keyword evidence="1" id="KW-0472">Membrane</keyword>
<proteinExistence type="predicted"/>
<feature type="transmembrane region" description="Helical" evidence="1">
    <location>
        <begin position="15"/>
        <end position="33"/>
    </location>
</feature>
<name>A0A2M7H210_9BACT</name>
<feature type="transmembrane region" description="Helical" evidence="1">
    <location>
        <begin position="45"/>
        <end position="64"/>
    </location>
</feature>
<dbReference type="EMBL" id="PFGC01000064">
    <property type="protein sequence ID" value="PIW36282.1"/>
    <property type="molecule type" value="Genomic_DNA"/>
</dbReference>
<feature type="transmembrane region" description="Helical" evidence="1">
    <location>
        <begin position="162"/>
        <end position="179"/>
    </location>
</feature>
<evidence type="ECO:0000313" key="2">
    <source>
        <dbReference type="EMBL" id="PIW36282.1"/>
    </source>
</evidence>
<evidence type="ECO:0000256" key="1">
    <source>
        <dbReference type="SAM" id="Phobius"/>
    </source>
</evidence>
<feature type="transmembrane region" description="Helical" evidence="1">
    <location>
        <begin position="231"/>
        <end position="248"/>
    </location>
</feature>
<feature type="transmembrane region" description="Helical" evidence="1">
    <location>
        <begin position="191"/>
        <end position="210"/>
    </location>
</feature>
<evidence type="ECO:0000313" key="3">
    <source>
        <dbReference type="Proteomes" id="UP000230292"/>
    </source>
</evidence>
<dbReference type="Proteomes" id="UP000230292">
    <property type="component" value="Unassembled WGS sequence"/>
</dbReference>
<feature type="transmembrane region" description="Helical" evidence="1">
    <location>
        <begin position="122"/>
        <end position="141"/>
    </location>
</feature>
<gene>
    <name evidence="2" type="ORF">COW24_06235</name>
</gene>
<keyword evidence="1" id="KW-0812">Transmembrane</keyword>
<feature type="transmembrane region" description="Helical" evidence="1">
    <location>
        <begin position="85"/>
        <end position="110"/>
    </location>
</feature>